<dbReference type="InterPro" id="IPR019748">
    <property type="entry name" value="FERM_central"/>
</dbReference>
<dbReference type="InterPro" id="IPR001478">
    <property type="entry name" value="PDZ"/>
</dbReference>
<protein>
    <submittedName>
        <fullName evidence="4">(pine wood nematode) hypothetical protein</fullName>
    </submittedName>
</protein>
<dbReference type="EMBL" id="CAJFCV020000001">
    <property type="protein sequence ID" value="CAG9082950.1"/>
    <property type="molecule type" value="Genomic_DNA"/>
</dbReference>
<dbReference type="InterPro" id="IPR014352">
    <property type="entry name" value="FERM/acyl-CoA-bd_prot_sf"/>
</dbReference>
<dbReference type="PRINTS" id="PR00935">
    <property type="entry name" value="BAND41"/>
</dbReference>
<dbReference type="Pfam" id="PF09379">
    <property type="entry name" value="FERM_N"/>
    <property type="match status" value="1"/>
</dbReference>
<feature type="compositionally biased region" description="Polar residues" evidence="1">
    <location>
        <begin position="1162"/>
        <end position="1178"/>
    </location>
</feature>
<accession>A0A811JYY7</accession>
<dbReference type="SMART" id="SM00228">
    <property type="entry name" value="PDZ"/>
    <property type="match status" value="3"/>
</dbReference>
<dbReference type="Proteomes" id="UP000582659">
    <property type="component" value="Unassembled WGS sequence"/>
</dbReference>
<dbReference type="Gene3D" id="1.20.80.10">
    <property type="match status" value="1"/>
</dbReference>
<evidence type="ECO:0000259" key="2">
    <source>
        <dbReference type="PROSITE" id="PS50057"/>
    </source>
</evidence>
<dbReference type="InterPro" id="IPR035963">
    <property type="entry name" value="FERM_2"/>
</dbReference>
<dbReference type="OrthoDB" id="165498at2759"/>
<feature type="domain" description="PDZ" evidence="3">
    <location>
        <begin position="941"/>
        <end position="1024"/>
    </location>
</feature>
<feature type="compositionally biased region" description="Basic and acidic residues" evidence="1">
    <location>
        <begin position="468"/>
        <end position="479"/>
    </location>
</feature>
<dbReference type="CDD" id="cd17101">
    <property type="entry name" value="FERM_F1_PTPN13_like"/>
    <property type="match status" value="1"/>
</dbReference>
<dbReference type="PROSITE" id="PS00661">
    <property type="entry name" value="FERM_2"/>
    <property type="match status" value="1"/>
</dbReference>
<dbReference type="InterPro" id="IPR018979">
    <property type="entry name" value="FERM_N"/>
</dbReference>
<comment type="caution">
    <text evidence="4">The sequence shown here is derived from an EMBL/GenBank/DDBJ whole genome shotgun (WGS) entry which is preliminary data.</text>
</comment>
<evidence type="ECO:0000313" key="5">
    <source>
        <dbReference type="Proteomes" id="UP000659654"/>
    </source>
</evidence>
<dbReference type="EMBL" id="CAJFDI010000001">
    <property type="protein sequence ID" value="CAD5208807.1"/>
    <property type="molecule type" value="Genomic_DNA"/>
</dbReference>
<dbReference type="PROSITE" id="PS50057">
    <property type="entry name" value="FERM_3"/>
    <property type="match status" value="1"/>
</dbReference>
<dbReference type="SMR" id="A0A811JYY7"/>
<dbReference type="InterPro" id="IPR019749">
    <property type="entry name" value="Band_41_domain"/>
</dbReference>
<dbReference type="Proteomes" id="UP000659654">
    <property type="component" value="Unassembled WGS sequence"/>
</dbReference>
<evidence type="ECO:0000256" key="1">
    <source>
        <dbReference type="SAM" id="MobiDB-lite"/>
    </source>
</evidence>
<dbReference type="SUPFAM" id="SSF54236">
    <property type="entry name" value="Ubiquitin-like"/>
    <property type="match status" value="1"/>
</dbReference>
<dbReference type="Pfam" id="PF00373">
    <property type="entry name" value="FERM_M"/>
    <property type="match status" value="1"/>
</dbReference>
<dbReference type="SUPFAM" id="SSF50729">
    <property type="entry name" value="PH domain-like"/>
    <property type="match status" value="1"/>
</dbReference>
<dbReference type="CDD" id="cd00136">
    <property type="entry name" value="PDZ_canonical"/>
    <property type="match status" value="3"/>
</dbReference>
<dbReference type="InterPro" id="IPR019747">
    <property type="entry name" value="FERM_CS"/>
</dbReference>
<dbReference type="InterPro" id="IPR000299">
    <property type="entry name" value="FERM_domain"/>
</dbReference>
<feature type="compositionally biased region" description="Polar residues" evidence="1">
    <location>
        <begin position="1046"/>
        <end position="1056"/>
    </location>
</feature>
<gene>
    <name evidence="4" type="ORF">BXYJ_LOCUS1043</name>
</gene>
<dbReference type="Gene3D" id="2.30.29.30">
    <property type="entry name" value="Pleckstrin-homology domain (PH domain)/Phosphotyrosine-binding domain (PTB)"/>
    <property type="match status" value="1"/>
</dbReference>
<feature type="region of interest" description="Disordered" evidence="1">
    <location>
        <begin position="1038"/>
        <end position="1223"/>
    </location>
</feature>
<feature type="compositionally biased region" description="Acidic residues" evidence="1">
    <location>
        <begin position="1123"/>
        <end position="1132"/>
    </location>
</feature>
<dbReference type="CDD" id="cd14473">
    <property type="entry name" value="FERM_B-lobe"/>
    <property type="match status" value="1"/>
</dbReference>
<dbReference type="SMART" id="SM01196">
    <property type="entry name" value="FERM_C"/>
    <property type="match status" value="1"/>
</dbReference>
<feature type="region of interest" description="Disordered" evidence="1">
    <location>
        <begin position="232"/>
        <end position="289"/>
    </location>
</feature>
<dbReference type="Pfam" id="PF09380">
    <property type="entry name" value="FERM_C"/>
    <property type="match status" value="1"/>
</dbReference>
<dbReference type="InterPro" id="IPR036034">
    <property type="entry name" value="PDZ_sf"/>
</dbReference>
<dbReference type="SUPFAM" id="SSF47031">
    <property type="entry name" value="Second domain of FERM"/>
    <property type="match status" value="1"/>
</dbReference>
<dbReference type="Gene3D" id="3.10.20.90">
    <property type="entry name" value="Phosphatidylinositol 3-kinase Catalytic Subunit, Chain A, domain 1"/>
    <property type="match status" value="1"/>
</dbReference>
<dbReference type="PANTHER" id="PTHR46900:SF2">
    <property type="entry name" value="TYROSINE-PROTEIN PHOSPHATASE NON-RECEPTOR TYPE 13"/>
    <property type="match status" value="1"/>
</dbReference>
<sequence length="1396" mass="157721">MEVEHALKSKYGLSKGSGFPAANDSPVDGQSLLSAHNRRHFISPYGMEDGRVSLAEIFEVRASGFNSAELLAILSGAAETLIAKKTGIKGLFSPETLFVTEDGRIEIEICDTINPDFIPPETLKHPKEPLFDHHLVWCLGKIAQSISLPTSNDAGLFSLINLMTVEDIGTRPSMQKLSQMVRNKLANPDAVKKTLRLMFEEVMGNIEELADESDEEGFMNPPEIIPMNFSKKAQLTQQSSPSSSMASDSSNERSPSPVEHSTRVIPEPRTSQPQPSERHVTSNHQNNQNEVIELEKEPVISTRAVEESVTNVFKYGGNGSTNPFDEVDDHAFSYADDDEQGDWVKVRQPELARSHPNETTEIKKIPVNSRTSETLSRISEESAAISIKDRNSLEQRRSREILDVEVDKPEVAVQPAVRTENTGRFLKKSEIQNKYIHHKPSGSVETEVHKDYSRDSSPSGSFASEESSGERFERQDENRTPPTAIPNNDLNDRTSIRPESPQVNQNLIRHNSLKPSKIHRQSTNRKVKTIAVPEFMEKKPYPIIRLRAQSQKRRRVALHRVEETILLVKLLTGQTVELNCRSDALVGNIFDTVVAHLNLNESSFFGLAILENNEYFFLENEQRLEKFAPSGWRLALKNGARQSFMLFLRFKFYPKRIDFVKTQQARHSLYIQLRQNILDGALQVTRNQLLESSALALQAEFGDKHEHVSNYFALDGYVPKNMLVRLKSEESHNLKDALIHIHDSKKGLKSIEAEADFIEFCQTLPTFGAHFYLVHKFKPSSKNPVDARFRAHQWVVIMPQGIGIAKETQIGTKQINSIHEWHMIRTLQYDGKRFLLATMENNIAVDHVFYLEHFTKSRYLVKFAAEQHKFMLRMRQWQSTLQRNKLNAGKDVIVERDERDHSVPREVREHPKEERKEWNDLTVWTDQFIQETYGSDAQKLEITLDKDPNNGLGLTLVDGSVNGVKGVYVKSVAEHGDGRRKGLHMGDCILSINGVSLWNRTRHDAVTLVKQCENYVRIEFLRFHSITAVLLAEGPEKFKSQEHKTSNGSGITLSPKKSTEERSATLGRMTRTPPPERKETKVNRRQRAVSDFGAISDTMPTLNSEDLLKSMEQLSRSKKQIEDSSDSDEEETSFLNKGVYNPPVSDMYAFHRNSDEEDNEKITQPSTSKNKNNFNGYAQQRKPFQSDIYKKDSTSSLPKQKTLDWTNEVQTHEGDENSDDNDGQIITVELRRAPARSLGFRIASANGIVRIKQITSEPATLADLRENDRLLSINGKDLTGLAHQDVVNLLRNGGTVITLKVERTENEDEGGQSIAVVFEKSRGEDLGISLAKRSSSDGVYIRSLTLGSMAEEEGSLRIGDTILAINGVQVSQKSPKEIIELIREIDGKVRVTVKRS</sequence>
<dbReference type="Pfam" id="PF00595">
    <property type="entry name" value="PDZ"/>
    <property type="match status" value="3"/>
</dbReference>
<feature type="domain" description="FERM" evidence="2">
    <location>
        <begin position="564"/>
        <end position="875"/>
    </location>
</feature>
<dbReference type="PROSITE" id="PS50106">
    <property type="entry name" value="PDZ"/>
    <property type="match status" value="3"/>
</dbReference>
<feature type="domain" description="PDZ" evidence="3">
    <location>
        <begin position="1227"/>
        <end position="1305"/>
    </location>
</feature>
<dbReference type="SUPFAM" id="SSF50156">
    <property type="entry name" value="PDZ domain-like"/>
    <property type="match status" value="3"/>
</dbReference>
<feature type="compositionally biased region" description="Polar residues" evidence="1">
    <location>
        <begin position="1194"/>
        <end position="1209"/>
    </location>
</feature>
<evidence type="ECO:0000259" key="3">
    <source>
        <dbReference type="PROSITE" id="PS50106"/>
    </source>
</evidence>
<dbReference type="Gene3D" id="2.30.42.10">
    <property type="match status" value="3"/>
</dbReference>
<dbReference type="PANTHER" id="PTHR46900">
    <property type="entry name" value="TYROSINE-PROTEIN PHOSPHATASE NON-RECEPTOR TYPE 13"/>
    <property type="match status" value="1"/>
</dbReference>
<organism evidence="4 5">
    <name type="scientific">Bursaphelenchus xylophilus</name>
    <name type="common">Pinewood nematode worm</name>
    <name type="synonym">Aphelenchoides xylophilus</name>
    <dbReference type="NCBI Taxonomy" id="6326"/>
    <lineage>
        <taxon>Eukaryota</taxon>
        <taxon>Metazoa</taxon>
        <taxon>Ecdysozoa</taxon>
        <taxon>Nematoda</taxon>
        <taxon>Chromadorea</taxon>
        <taxon>Rhabditida</taxon>
        <taxon>Tylenchina</taxon>
        <taxon>Tylenchomorpha</taxon>
        <taxon>Aphelenchoidea</taxon>
        <taxon>Aphelenchoididae</taxon>
        <taxon>Bursaphelenchus</taxon>
    </lineage>
</organism>
<dbReference type="InterPro" id="IPR029071">
    <property type="entry name" value="Ubiquitin-like_domsf"/>
</dbReference>
<feature type="region of interest" description="Disordered" evidence="1">
    <location>
        <begin position="436"/>
        <end position="507"/>
    </location>
</feature>
<feature type="compositionally biased region" description="Low complexity" evidence="1">
    <location>
        <begin position="456"/>
        <end position="466"/>
    </location>
</feature>
<dbReference type="SMART" id="SM00295">
    <property type="entry name" value="B41"/>
    <property type="match status" value="1"/>
</dbReference>
<reference evidence="4" key="1">
    <citation type="submission" date="2020-09" db="EMBL/GenBank/DDBJ databases">
        <authorList>
            <person name="Kikuchi T."/>
        </authorList>
    </citation>
    <scope>NUCLEOTIDE SEQUENCE</scope>
    <source>
        <strain evidence="4">Ka4C1</strain>
    </source>
</reference>
<proteinExistence type="predicted"/>
<dbReference type="InterPro" id="IPR011993">
    <property type="entry name" value="PH-like_dom_sf"/>
</dbReference>
<dbReference type="InterPro" id="IPR052074">
    <property type="entry name" value="NonRcpt_TyrProt_Phosphatase"/>
</dbReference>
<dbReference type="InterPro" id="IPR018980">
    <property type="entry name" value="FERM_PH-like_C"/>
</dbReference>
<name>A0A811JYY7_BURXY</name>
<feature type="domain" description="PDZ" evidence="3">
    <location>
        <begin position="1315"/>
        <end position="1396"/>
    </location>
</feature>
<feature type="compositionally biased region" description="Low complexity" evidence="1">
    <location>
        <begin position="239"/>
        <end position="254"/>
    </location>
</feature>
<evidence type="ECO:0000313" key="4">
    <source>
        <dbReference type="EMBL" id="CAD5208807.1"/>
    </source>
</evidence>
<keyword evidence="5" id="KW-1185">Reference proteome</keyword>